<evidence type="ECO:0000256" key="1">
    <source>
        <dbReference type="ARBA" id="ARBA00004141"/>
    </source>
</evidence>
<dbReference type="Pfam" id="PF03073">
    <property type="entry name" value="TspO_MBR"/>
    <property type="match status" value="1"/>
</dbReference>
<evidence type="ECO:0000256" key="2">
    <source>
        <dbReference type="ARBA" id="ARBA00007524"/>
    </source>
</evidence>
<dbReference type="EMBL" id="JACRTL010000009">
    <property type="protein sequence ID" value="MBC8611928.1"/>
    <property type="molecule type" value="Genomic_DNA"/>
</dbReference>
<protein>
    <submittedName>
        <fullName evidence="7">Tryptophan-rich sensory protein</fullName>
    </submittedName>
</protein>
<dbReference type="Gene3D" id="1.20.1260.100">
    <property type="entry name" value="TspO/MBR protein"/>
    <property type="match status" value="1"/>
</dbReference>
<keyword evidence="3 6" id="KW-0812">Transmembrane</keyword>
<gene>
    <name evidence="7" type="ORF">H8702_12590</name>
</gene>
<dbReference type="PANTHER" id="PTHR10057">
    <property type="entry name" value="PERIPHERAL-TYPE BENZODIAZEPINE RECEPTOR"/>
    <property type="match status" value="1"/>
</dbReference>
<evidence type="ECO:0000256" key="3">
    <source>
        <dbReference type="ARBA" id="ARBA00022692"/>
    </source>
</evidence>
<dbReference type="FunFam" id="1.20.1260.100:FF:000001">
    <property type="entry name" value="translocator protein 2"/>
    <property type="match status" value="1"/>
</dbReference>
<evidence type="ECO:0000313" key="7">
    <source>
        <dbReference type="EMBL" id="MBC8611928.1"/>
    </source>
</evidence>
<comment type="subcellular location">
    <subcellularLocation>
        <location evidence="1">Membrane</location>
        <topology evidence="1">Multi-pass membrane protein</topology>
    </subcellularLocation>
</comment>
<comment type="similarity">
    <text evidence="2">Belongs to the TspO/BZRP family.</text>
</comment>
<dbReference type="AlphaFoldDB" id="A0A8J6P6I2"/>
<dbReference type="PANTHER" id="PTHR10057:SF0">
    <property type="entry name" value="TRANSLOCATOR PROTEIN"/>
    <property type="match status" value="1"/>
</dbReference>
<keyword evidence="4 6" id="KW-1133">Transmembrane helix</keyword>
<evidence type="ECO:0000256" key="4">
    <source>
        <dbReference type="ARBA" id="ARBA00022989"/>
    </source>
</evidence>
<accession>A0A8J6P6I2</accession>
<sequence length="154" mass="17889">MQFSWKRFLFNLAAPLAVGGLSALITGNSMGVYKTIQRPPFSPPGIVFPIVWTVLFCLMGISAYLVSSDREHRHARAWKAYILQLAVNFFWPVLFFCLHWYGFAFFWLLFLIGLVIWMIREFMLLNKAAGLLQLPYFIWLLFAGYLNLGVWLLN</sequence>
<dbReference type="CDD" id="cd15904">
    <property type="entry name" value="TSPO_MBR"/>
    <property type="match status" value="1"/>
</dbReference>
<evidence type="ECO:0000256" key="6">
    <source>
        <dbReference type="SAM" id="Phobius"/>
    </source>
</evidence>
<feature type="transmembrane region" description="Helical" evidence="6">
    <location>
        <begin position="131"/>
        <end position="153"/>
    </location>
</feature>
<dbReference type="Proteomes" id="UP000632659">
    <property type="component" value="Unassembled WGS sequence"/>
</dbReference>
<evidence type="ECO:0000313" key="8">
    <source>
        <dbReference type="Proteomes" id="UP000632659"/>
    </source>
</evidence>
<keyword evidence="8" id="KW-1185">Reference proteome</keyword>
<dbReference type="PIRSF" id="PIRSF005859">
    <property type="entry name" value="PBR"/>
    <property type="match status" value="1"/>
</dbReference>
<feature type="transmembrane region" description="Helical" evidence="6">
    <location>
        <begin position="100"/>
        <end position="119"/>
    </location>
</feature>
<proteinExistence type="inferred from homology"/>
<feature type="transmembrane region" description="Helical" evidence="6">
    <location>
        <begin position="47"/>
        <end position="66"/>
    </location>
</feature>
<dbReference type="InterPro" id="IPR038330">
    <property type="entry name" value="TspO/MBR-related_sf"/>
</dbReference>
<name>A0A8J6P6I2_9FIRM</name>
<evidence type="ECO:0000256" key="5">
    <source>
        <dbReference type="ARBA" id="ARBA00023136"/>
    </source>
</evidence>
<dbReference type="GO" id="GO:0016020">
    <property type="term" value="C:membrane"/>
    <property type="evidence" value="ECO:0007669"/>
    <property type="project" value="UniProtKB-SubCell"/>
</dbReference>
<keyword evidence="5 6" id="KW-0472">Membrane</keyword>
<dbReference type="GO" id="GO:0033013">
    <property type="term" value="P:tetrapyrrole metabolic process"/>
    <property type="evidence" value="ECO:0007669"/>
    <property type="project" value="UniProtKB-ARBA"/>
</dbReference>
<comment type="caution">
    <text evidence="7">The sequence shown here is derived from an EMBL/GenBank/DDBJ whole genome shotgun (WGS) entry which is preliminary data.</text>
</comment>
<reference evidence="7" key="1">
    <citation type="submission" date="2020-08" db="EMBL/GenBank/DDBJ databases">
        <title>Genome public.</title>
        <authorList>
            <person name="Liu C."/>
            <person name="Sun Q."/>
        </authorList>
    </citation>
    <scope>NUCLEOTIDE SEQUENCE</scope>
    <source>
        <strain evidence="7">NSJ-15</strain>
    </source>
</reference>
<dbReference type="RefSeq" id="WP_187536821.1">
    <property type="nucleotide sequence ID" value="NZ_JACRTL010000009.1"/>
</dbReference>
<organism evidence="7 8">
    <name type="scientific">Massiliimalia timonensis</name>
    <dbReference type="NCBI Taxonomy" id="1987501"/>
    <lineage>
        <taxon>Bacteria</taxon>
        <taxon>Bacillati</taxon>
        <taxon>Bacillota</taxon>
        <taxon>Clostridia</taxon>
        <taxon>Eubacteriales</taxon>
        <taxon>Oscillospiraceae</taxon>
        <taxon>Massiliimalia</taxon>
    </lineage>
</organism>
<dbReference type="InterPro" id="IPR004307">
    <property type="entry name" value="TspO_MBR"/>
</dbReference>